<feature type="compositionally biased region" description="Polar residues" evidence="1">
    <location>
        <begin position="51"/>
        <end position="61"/>
    </location>
</feature>
<keyword evidence="3" id="KW-1185">Reference proteome</keyword>
<name>A0A6A6DDA8_9PEZI</name>
<feature type="region of interest" description="Disordered" evidence="1">
    <location>
        <begin position="1"/>
        <end position="108"/>
    </location>
</feature>
<reference evidence="2" key="1">
    <citation type="journal article" date="2020" name="Stud. Mycol.">
        <title>101 Dothideomycetes genomes: a test case for predicting lifestyles and emergence of pathogens.</title>
        <authorList>
            <person name="Haridas S."/>
            <person name="Albert R."/>
            <person name="Binder M."/>
            <person name="Bloem J."/>
            <person name="Labutti K."/>
            <person name="Salamov A."/>
            <person name="Andreopoulos B."/>
            <person name="Baker S."/>
            <person name="Barry K."/>
            <person name="Bills G."/>
            <person name="Bluhm B."/>
            <person name="Cannon C."/>
            <person name="Castanera R."/>
            <person name="Culley D."/>
            <person name="Daum C."/>
            <person name="Ezra D."/>
            <person name="Gonzalez J."/>
            <person name="Henrissat B."/>
            <person name="Kuo A."/>
            <person name="Liang C."/>
            <person name="Lipzen A."/>
            <person name="Lutzoni F."/>
            <person name="Magnuson J."/>
            <person name="Mondo S."/>
            <person name="Nolan M."/>
            <person name="Ohm R."/>
            <person name="Pangilinan J."/>
            <person name="Park H.-J."/>
            <person name="Ramirez L."/>
            <person name="Alfaro M."/>
            <person name="Sun H."/>
            <person name="Tritt A."/>
            <person name="Yoshinaga Y."/>
            <person name="Zwiers L.-H."/>
            <person name="Turgeon B."/>
            <person name="Goodwin S."/>
            <person name="Spatafora J."/>
            <person name="Crous P."/>
            <person name="Grigoriev I."/>
        </authorList>
    </citation>
    <scope>NUCLEOTIDE SEQUENCE</scope>
    <source>
        <strain evidence="2">CBS 207.26</strain>
    </source>
</reference>
<protein>
    <submittedName>
        <fullName evidence="2">Uncharacterized protein</fullName>
    </submittedName>
</protein>
<dbReference type="EMBL" id="ML994713">
    <property type="protein sequence ID" value="KAF2176209.1"/>
    <property type="molecule type" value="Genomic_DNA"/>
</dbReference>
<feature type="compositionally biased region" description="Basic and acidic residues" evidence="1">
    <location>
        <begin position="223"/>
        <end position="238"/>
    </location>
</feature>
<feature type="region of interest" description="Disordered" evidence="1">
    <location>
        <begin position="223"/>
        <end position="282"/>
    </location>
</feature>
<accession>A0A6A6DDA8</accession>
<organism evidence="2 3">
    <name type="scientific">Zopfia rhizophila CBS 207.26</name>
    <dbReference type="NCBI Taxonomy" id="1314779"/>
    <lineage>
        <taxon>Eukaryota</taxon>
        <taxon>Fungi</taxon>
        <taxon>Dikarya</taxon>
        <taxon>Ascomycota</taxon>
        <taxon>Pezizomycotina</taxon>
        <taxon>Dothideomycetes</taxon>
        <taxon>Dothideomycetes incertae sedis</taxon>
        <taxon>Zopfiaceae</taxon>
        <taxon>Zopfia</taxon>
    </lineage>
</organism>
<feature type="compositionally biased region" description="Polar residues" evidence="1">
    <location>
        <begin position="93"/>
        <end position="102"/>
    </location>
</feature>
<evidence type="ECO:0000256" key="1">
    <source>
        <dbReference type="SAM" id="MobiDB-lite"/>
    </source>
</evidence>
<dbReference type="Proteomes" id="UP000800200">
    <property type="component" value="Unassembled WGS sequence"/>
</dbReference>
<evidence type="ECO:0000313" key="3">
    <source>
        <dbReference type="Proteomes" id="UP000800200"/>
    </source>
</evidence>
<evidence type="ECO:0000313" key="2">
    <source>
        <dbReference type="EMBL" id="KAF2176209.1"/>
    </source>
</evidence>
<proteinExistence type="predicted"/>
<feature type="compositionally biased region" description="Low complexity" evidence="1">
    <location>
        <begin position="28"/>
        <end position="50"/>
    </location>
</feature>
<dbReference type="AlphaFoldDB" id="A0A6A6DDA8"/>
<gene>
    <name evidence="2" type="ORF">K469DRAFT_36516</name>
</gene>
<feature type="compositionally biased region" description="Polar residues" evidence="1">
    <location>
        <begin position="271"/>
        <end position="282"/>
    </location>
</feature>
<sequence length="282" mass="31534">MSAGAPNYSSAFPSEWALTDEDDRITTRSRSQSPSSPDDTTPTPSFQSTFESVSNQASSSRYLDHFPDSWTLGDSESSPPTSPTPRDADTVRLENSIQSSPDIPQGKHGVAFSVRSLDNLQRRATMIGDLSSLIARQAQRQSSEGVDDLWRQTQSRDWLDNLKRAQTSNTQPSFKRQSFLEQKSSWLAGRDVEIKPQNLLWFERLRQINAAKRANSVEYDREGKGVGNRYQDESKSDLDIEEDDGHYTQNGDLSEIGYGDVPHQRPVMSDGYSTYTAPSVAQ</sequence>